<keyword evidence="7 16" id="KW-0812">Transmembrane</keyword>
<feature type="transmembrane region" description="Helical" evidence="16">
    <location>
        <begin position="31"/>
        <end position="52"/>
    </location>
</feature>
<keyword evidence="8 16" id="KW-1278">Translocase</keyword>
<comment type="function">
    <text evidence="16">Core subunit of the mitochondrial membrane respiratory chain NADH dehydrogenase (Complex I) which catalyzes electron transfer from NADH through the respiratory chain, using ubiquinone as an electron acceptor.</text>
</comment>
<gene>
    <name evidence="17" type="primary">nad4L</name>
</gene>
<dbReference type="EMBL" id="HM600781">
    <property type="protein sequence ID" value="ADK97565.1"/>
    <property type="molecule type" value="Genomic_DNA"/>
</dbReference>
<evidence type="ECO:0000256" key="4">
    <source>
        <dbReference type="ARBA" id="ARBA00016612"/>
    </source>
</evidence>
<evidence type="ECO:0000256" key="11">
    <source>
        <dbReference type="ARBA" id="ARBA00023027"/>
    </source>
</evidence>
<evidence type="ECO:0000256" key="16">
    <source>
        <dbReference type="RuleBase" id="RU004419"/>
    </source>
</evidence>
<sequence>MILQLKFLIPIMFMIVGVVSFVMFRVHLLSMLLSLEFIMLNIFWVMISWLVYMGKELFLSLIFLTLTACEASLGLSLLVSLIRSHGNDMFGSLSIVSW</sequence>
<feature type="transmembrane region" description="Helical" evidence="16">
    <location>
        <begin position="6"/>
        <end position="24"/>
    </location>
</feature>
<evidence type="ECO:0000256" key="5">
    <source>
        <dbReference type="ARBA" id="ARBA00022448"/>
    </source>
</evidence>
<dbReference type="PANTHER" id="PTHR11434">
    <property type="entry name" value="NADH-UBIQUINONE OXIDOREDUCTASE SUBUNIT ND4L"/>
    <property type="match status" value="1"/>
</dbReference>
<dbReference type="InterPro" id="IPR039428">
    <property type="entry name" value="NUOK/Mnh_C1-like"/>
</dbReference>
<protein>
    <recommendedName>
        <fullName evidence="4 16">NADH-ubiquinone oxidoreductase chain 4L</fullName>
        <ecNumber evidence="3 16">7.1.1.2</ecNumber>
    </recommendedName>
</protein>
<dbReference type="EC" id="7.1.1.2" evidence="3 16"/>
<dbReference type="GO" id="GO:0005743">
    <property type="term" value="C:mitochondrial inner membrane"/>
    <property type="evidence" value="ECO:0007669"/>
    <property type="project" value="UniProtKB-SubCell"/>
</dbReference>
<evidence type="ECO:0000256" key="8">
    <source>
        <dbReference type="ARBA" id="ARBA00022967"/>
    </source>
</evidence>
<organism evidence="17">
    <name type="scientific">Epiperipatus biolleyi</name>
    <name type="common">Velvet worm</name>
    <name type="synonym">Peripatus biolleyi</name>
    <dbReference type="NCBI Taxonomy" id="172520"/>
    <lineage>
        <taxon>Eukaryota</taxon>
        <taxon>Metazoa</taxon>
        <taxon>Ecdysozoa</taxon>
        <taxon>Onychophora</taxon>
        <taxon>Udeonychophora</taxon>
        <taxon>Euonychophora</taxon>
        <taxon>Peripatidae</taxon>
        <taxon>Epiperipatus</taxon>
    </lineage>
</organism>
<evidence type="ECO:0000256" key="7">
    <source>
        <dbReference type="ARBA" id="ARBA00022692"/>
    </source>
</evidence>
<evidence type="ECO:0000256" key="1">
    <source>
        <dbReference type="ARBA" id="ARBA00004225"/>
    </source>
</evidence>
<evidence type="ECO:0000256" key="2">
    <source>
        <dbReference type="ARBA" id="ARBA00010519"/>
    </source>
</evidence>
<evidence type="ECO:0000256" key="10">
    <source>
        <dbReference type="ARBA" id="ARBA00022989"/>
    </source>
</evidence>
<reference evidence="17" key="1">
    <citation type="journal article" date="2010" name="Genome Biol. Evol.">
        <title>Ecdysozoan mitogenomics: evidence for a common origin of the legged invertebrates, the Panarthropoda.</title>
        <authorList>
            <person name="Rota-Stabelli O."/>
            <person name="Kayal E."/>
            <person name="Gleeson D."/>
            <person name="Daub J."/>
            <person name="Boore J.L."/>
            <person name="Telford M.J."/>
            <person name="Pisani D."/>
            <person name="Blaxter M."/>
            <person name="Lavrov D.V."/>
        </authorList>
    </citation>
    <scope>NUCLEOTIDE SEQUENCE</scope>
</reference>
<feature type="transmembrane region" description="Helical" evidence="16">
    <location>
        <begin position="58"/>
        <end position="82"/>
    </location>
</feature>
<keyword evidence="12 16" id="KW-0830">Ubiquinone</keyword>
<evidence type="ECO:0000256" key="15">
    <source>
        <dbReference type="ARBA" id="ARBA00049551"/>
    </source>
</evidence>
<geneLocation type="mitochondrion" evidence="17"/>
<proteinExistence type="inferred from homology"/>
<evidence type="ECO:0000256" key="3">
    <source>
        <dbReference type="ARBA" id="ARBA00012944"/>
    </source>
</evidence>
<evidence type="ECO:0000256" key="13">
    <source>
        <dbReference type="ARBA" id="ARBA00023128"/>
    </source>
</evidence>
<keyword evidence="17" id="KW-0560">Oxidoreductase</keyword>
<keyword evidence="5 16" id="KW-0813">Transport</keyword>
<keyword evidence="14 16" id="KW-0472">Membrane</keyword>
<dbReference type="GO" id="GO:0030964">
    <property type="term" value="C:NADH dehydrogenase complex"/>
    <property type="evidence" value="ECO:0007669"/>
    <property type="project" value="TreeGrafter"/>
</dbReference>
<evidence type="ECO:0000256" key="9">
    <source>
        <dbReference type="ARBA" id="ARBA00022982"/>
    </source>
</evidence>
<dbReference type="InterPro" id="IPR001133">
    <property type="entry name" value="NADH_UbQ_OxRdtase_chain4L/K"/>
</dbReference>
<keyword evidence="9 16" id="KW-0249">Electron transport</keyword>
<dbReference type="GO" id="GO:0008137">
    <property type="term" value="F:NADH dehydrogenase (ubiquinone) activity"/>
    <property type="evidence" value="ECO:0007669"/>
    <property type="project" value="UniProtKB-EC"/>
</dbReference>
<evidence type="ECO:0000313" key="17">
    <source>
        <dbReference type="EMBL" id="ADK97565.1"/>
    </source>
</evidence>
<comment type="similarity">
    <text evidence="2 16">Belongs to the complex I subunit 4L family.</text>
</comment>
<comment type="subcellular location">
    <subcellularLocation>
        <location evidence="16">Mitochondrion inner membrane</location>
        <topology evidence="16">Multi-pass membrane protein</topology>
    </subcellularLocation>
    <subcellularLocation>
        <location evidence="1">Mitochondrion membrane</location>
        <topology evidence="1">Multi-pass membrane protein</topology>
    </subcellularLocation>
</comment>
<keyword evidence="10 16" id="KW-1133">Transmembrane helix</keyword>
<accession>F8RJ83</accession>
<comment type="catalytic activity">
    <reaction evidence="15 16">
        <text>a ubiquinone + NADH + 5 H(+)(in) = a ubiquinol + NAD(+) + 4 H(+)(out)</text>
        <dbReference type="Rhea" id="RHEA:29091"/>
        <dbReference type="Rhea" id="RHEA-COMP:9565"/>
        <dbReference type="Rhea" id="RHEA-COMP:9566"/>
        <dbReference type="ChEBI" id="CHEBI:15378"/>
        <dbReference type="ChEBI" id="CHEBI:16389"/>
        <dbReference type="ChEBI" id="CHEBI:17976"/>
        <dbReference type="ChEBI" id="CHEBI:57540"/>
        <dbReference type="ChEBI" id="CHEBI:57945"/>
        <dbReference type="EC" id="7.1.1.2"/>
    </reaction>
</comment>
<keyword evidence="16" id="KW-0999">Mitochondrion inner membrane</keyword>
<dbReference type="Pfam" id="PF00420">
    <property type="entry name" value="Oxidored_q2"/>
    <property type="match status" value="1"/>
</dbReference>
<dbReference type="PANTHER" id="PTHR11434:SF0">
    <property type="entry name" value="NADH-UBIQUINONE OXIDOREDUCTASE CHAIN 4L"/>
    <property type="match status" value="1"/>
</dbReference>
<dbReference type="GO" id="GO:0042773">
    <property type="term" value="P:ATP synthesis coupled electron transport"/>
    <property type="evidence" value="ECO:0007669"/>
    <property type="project" value="UniProtKB-UniRule"/>
</dbReference>
<evidence type="ECO:0000256" key="14">
    <source>
        <dbReference type="ARBA" id="ARBA00023136"/>
    </source>
</evidence>
<dbReference type="Gene3D" id="1.10.287.3510">
    <property type="match status" value="1"/>
</dbReference>
<dbReference type="GO" id="GO:0016651">
    <property type="term" value="F:oxidoreductase activity, acting on NAD(P)H"/>
    <property type="evidence" value="ECO:0007669"/>
    <property type="project" value="InterPro"/>
</dbReference>
<name>F8RJ83_EPIBI</name>
<keyword evidence="13 16" id="KW-0496">Mitochondrion</keyword>
<dbReference type="AlphaFoldDB" id="F8RJ83"/>
<evidence type="ECO:0000256" key="12">
    <source>
        <dbReference type="ARBA" id="ARBA00023075"/>
    </source>
</evidence>
<keyword evidence="11 16" id="KW-0520">NAD</keyword>
<evidence type="ECO:0000256" key="6">
    <source>
        <dbReference type="ARBA" id="ARBA00022660"/>
    </source>
</evidence>
<keyword evidence="6 16" id="KW-0679">Respiratory chain</keyword>